<evidence type="ECO:0000313" key="1">
    <source>
        <dbReference type="EMBL" id="TWW67843.1"/>
    </source>
</evidence>
<dbReference type="Proteomes" id="UP000324091">
    <property type="component" value="Chromosome 2"/>
</dbReference>
<dbReference type="SUPFAM" id="SSF47113">
    <property type="entry name" value="Histone-fold"/>
    <property type="match status" value="1"/>
</dbReference>
<dbReference type="InterPro" id="IPR009072">
    <property type="entry name" value="Histone-fold"/>
</dbReference>
<keyword evidence="2" id="KW-1185">Reference proteome</keyword>
<evidence type="ECO:0000313" key="2">
    <source>
        <dbReference type="Proteomes" id="UP000324091"/>
    </source>
</evidence>
<sequence>MKAPARARRKASRGKCMVPPQSVSIYRAHKEVRPAGMRSPDFLMTRLSFPQQVVLRLVSSEASRLSRSNRAKVITLEEIDAAVALVQKKIQSRIAA</sequence>
<comment type="caution">
    <text evidence="1">The sequence shown here is derived from an EMBL/GenBank/DDBJ whole genome shotgun (WGS) entry which is preliminary data.</text>
</comment>
<gene>
    <name evidence="1" type="ORF">D4764_02G0008840</name>
</gene>
<evidence type="ECO:0008006" key="3">
    <source>
        <dbReference type="Google" id="ProtNLM"/>
    </source>
</evidence>
<proteinExistence type="predicted"/>
<dbReference type="AlphaFoldDB" id="A0A5C6NKX6"/>
<organism evidence="1 2">
    <name type="scientific">Takifugu flavidus</name>
    <name type="common">sansaifugu</name>
    <dbReference type="NCBI Taxonomy" id="433684"/>
    <lineage>
        <taxon>Eukaryota</taxon>
        <taxon>Metazoa</taxon>
        <taxon>Chordata</taxon>
        <taxon>Craniata</taxon>
        <taxon>Vertebrata</taxon>
        <taxon>Euteleostomi</taxon>
        <taxon>Actinopterygii</taxon>
        <taxon>Neopterygii</taxon>
        <taxon>Teleostei</taxon>
        <taxon>Neoteleostei</taxon>
        <taxon>Acanthomorphata</taxon>
        <taxon>Eupercaria</taxon>
        <taxon>Tetraodontiformes</taxon>
        <taxon>Tetradontoidea</taxon>
        <taxon>Tetraodontidae</taxon>
        <taxon>Takifugu</taxon>
    </lineage>
</organism>
<protein>
    <recommendedName>
        <fullName evidence="3">Histone H2A/H2B/H3 domain-containing protein</fullName>
    </recommendedName>
</protein>
<dbReference type="EMBL" id="RHFK02000012">
    <property type="protein sequence ID" value="TWW67843.1"/>
    <property type="molecule type" value="Genomic_DNA"/>
</dbReference>
<name>A0A5C6NKX6_9TELE</name>
<accession>A0A5C6NKX6</accession>
<dbReference type="GO" id="GO:0046982">
    <property type="term" value="F:protein heterodimerization activity"/>
    <property type="evidence" value="ECO:0007669"/>
    <property type="project" value="InterPro"/>
</dbReference>
<reference evidence="1 2" key="1">
    <citation type="submission" date="2019-04" db="EMBL/GenBank/DDBJ databases">
        <title>Chromosome genome assembly for Takifugu flavidus.</title>
        <authorList>
            <person name="Xiao S."/>
        </authorList>
    </citation>
    <scope>NUCLEOTIDE SEQUENCE [LARGE SCALE GENOMIC DNA]</scope>
    <source>
        <strain evidence="1">HTHZ2018</strain>
        <tissue evidence="1">Muscle</tissue>
    </source>
</reference>